<evidence type="ECO:0000256" key="4">
    <source>
        <dbReference type="PROSITE-ProRule" id="PRU00277"/>
    </source>
</evidence>
<proteinExistence type="inferred from homology"/>
<dbReference type="InterPro" id="IPR044609">
    <property type="entry name" value="FKBP2/11"/>
</dbReference>
<dbReference type="PANTHER" id="PTHR45779:SF7">
    <property type="entry name" value="PEPTIDYLPROLYL ISOMERASE"/>
    <property type="match status" value="1"/>
</dbReference>
<keyword evidence="9" id="KW-1185">Reference proteome</keyword>
<sequence>MRRILLVSAAALLVLAGCGDSDSGGGKASGDLDSISVNGAAKPKVSVGEGFSVAKTVSKVLKNGDGDKVVAGDAVKVNYVAVNGRTGKQFDSSFSTGTPFTVDLTEGSILPGFIKGLEGRTLGSRVLVAISPEDGFGQAQKQMDIKKDDTLVFMFDLVSKVPTEASGTAVPLPKDLPKITYDADGHPSGFKKTSTTKAKQTEPSAHVVVQGDGPAIAKGQSVRFEYVGQVYPAGTTFDESWSKTQPFVPPIGTGKLIPCWDQLIPGQKIGSRVVLVCPSKVAYGDEPNDPNRSPDIKAGDTLIFAIDLLDAS</sequence>
<dbReference type="EC" id="5.2.1.8" evidence="5"/>
<reference evidence="8 9" key="1">
    <citation type="submission" date="2018-08" db="EMBL/GenBank/DDBJ databases">
        <title>Aeromicrobium sp. M2KJ-4, whole genome shotgun sequence.</title>
        <authorList>
            <person name="Tuo L."/>
        </authorList>
    </citation>
    <scope>NUCLEOTIDE SEQUENCE [LARGE SCALE GENOMIC DNA]</scope>
    <source>
        <strain evidence="8 9">M2KJ-4</strain>
    </source>
</reference>
<dbReference type="PROSITE" id="PS50059">
    <property type="entry name" value="FKBP_PPIASE"/>
    <property type="match status" value="2"/>
</dbReference>
<dbReference type="GO" id="GO:0003755">
    <property type="term" value="F:peptidyl-prolyl cis-trans isomerase activity"/>
    <property type="evidence" value="ECO:0007669"/>
    <property type="project" value="UniProtKB-UniRule"/>
</dbReference>
<dbReference type="Gene3D" id="3.10.50.40">
    <property type="match status" value="2"/>
</dbReference>
<accession>A0A371P2D5</accession>
<evidence type="ECO:0000256" key="6">
    <source>
        <dbReference type="SAM" id="SignalP"/>
    </source>
</evidence>
<dbReference type="InterPro" id="IPR001179">
    <property type="entry name" value="PPIase_FKBP_dom"/>
</dbReference>
<evidence type="ECO:0000259" key="7">
    <source>
        <dbReference type="PROSITE" id="PS50059"/>
    </source>
</evidence>
<feature type="signal peptide" evidence="6">
    <location>
        <begin position="1"/>
        <end position="16"/>
    </location>
</feature>
<name>A0A371P2D5_9ACTN</name>
<evidence type="ECO:0000313" key="9">
    <source>
        <dbReference type="Proteomes" id="UP000265581"/>
    </source>
</evidence>
<comment type="similarity">
    <text evidence="5">Belongs to the FKBP-type PPIase family.</text>
</comment>
<keyword evidence="6" id="KW-0732">Signal</keyword>
<evidence type="ECO:0000256" key="1">
    <source>
        <dbReference type="ARBA" id="ARBA00000971"/>
    </source>
</evidence>
<dbReference type="Proteomes" id="UP000265581">
    <property type="component" value="Unassembled WGS sequence"/>
</dbReference>
<dbReference type="InterPro" id="IPR046357">
    <property type="entry name" value="PPIase_dom_sf"/>
</dbReference>
<gene>
    <name evidence="8" type="ORF">DX116_13150</name>
</gene>
<keyword evidence="3 4" id="KW-0413">Isomerase</keyword>
<dbReference type="PANTHER" id="PTHR45779">
    <property type="entry name" value="PEPTIDYLPROLYL ISOMERASE"/>
    <property type="match status" value="1"/>
</dbReference>
<keyword evidence="2 4" id="KW-0697">Rotamase</keyword>
<dbReference type="SUPFAM" id="SSF54534">
    <property type="entry name" value="FKBP-like"/>
    <property type="match status" value="2"/>
</dbReference>
<organism evidence="8 9">
    <name type="scientific">Aeromicrobium endophyticum</name>
    <dbReference type="NCBI Taxonomy" id="2292704"/>
    <lineage>
        <taxon>Bacteria</taxon>
        <taxon>Bacillati</taxon>
        <taxon>Actinomycetota</taxon>
        <taxon>Actinomycetes</taxon>
        <taxon>Propionibacteriales</taxon>
        <taxon>Nocardioidaceae</taxon>
        <taxon>Aeromicrobium</taxon>
    </lineage>
</organism>
<dbReference type="OrthoDB" id="25996at2"/>
<comment type="caution">
    <text evidence="8">The sequence shown here is derived from an EMBL/GenBank/DDBJ whole genome shotgun (WGS) entry which is preliminary data.</text>
</comment>
<feature type="chain" id="PRO_5038742173" description="Peptidyl-prolyl cis-trans isomerase" evidence="6">
    <location>
        <begin position="17"/>
        <end position="312"/>
    </location>
</feature>
<feature type="domain" description="PPIase FKBP-type" evidence="7">
    <location>
        <begin position="219"/>
        <end position="312"/>
    </location>
</feature>
<evidence type="ECO:0000313" key="8">
    <source>
        <dbReference type="EMBL" id="REK70113.1"/>
    </source>
</evidence>
<dbReference type="RefSeq" id="WP_119704712.1">
    <property type="nucleotide sequence ID" value="NZ_JBHSOI010000002.1"/>
</dbReference>
<evidence type="ECO:0000256" key="5">
    <source>
        <dbReference type="RuleBase" id="RU003915"/>
    </source>
</evidence>
<protein>
    <recommendedName>
        <fullName evidence="5">Peptidyl-prolyl cis-trans isomerase</fullName>
        <ecNumber evidence="5">5.2.1.8</ecNumber>
    </recommendedName>
</protein>
<dbReference type="PROSITE" id="PS51257">
    <property type="entry name" value="PROKAR_LIPOPROTEIN"/>
    <property type="match status" value="1"/>
</dbReference>
<evidence type="ECO:0000256" key="3">
    <source>
        <dbReference type="ARBA" id="ARBA00023235"/>
    </source>
</evidence>
<dbReference type="AlphaFoldDB" id="A0A371P2D5"/>
<feature type="domain" description="PPIase FKBP-type" evidence="7">
    <location>
        <begin position="72"/>
        <end position="161"/>
    </location>
</feature>
<dbReference type="EMBL" id="QUBR01000002">
    <property type="protein sequence ID" value="REK70113.1"/>
    <property type="molecule type" value="Genomic_DNA"/>
</dbReference>
<evidence type="ECO:0000256" key="2">
    <source>
        <dbReference type="ARBA" id="ARBA00023110"/>
    </source>
</evidence>
<comment type="catalytic activity">
    <reaction evidence="1 4 5">
        <text>[protein]-peptidylproline (omega=180) = [protein]-peptidylproline (omega=0)</text>
        <dbReference type="Rhea" id="RHEA:16237"/>
        <dbReference type="Rhea" id="RHEA-COMP:10747"/>
        <dbReference type="Rhea" id="RHEA-COMP:10748"/>
        <dbReference type="ChEBI" id="CHEBI:83833"/>
        <dbReference type="ChEBI" id="CHEBI:83834"/>
        <dbReference type="EC" id="5.2.1.8"/>
    </reaction>
</comment>
<dbReference type="Pfam" id="PF00254">
    <property type="entry name" value="FKBP_C"/>
    <property type="match status" value="2"/>
</dbReference>